<dbReference type="GO" id="GO:0005634">
    <property type="term" value="C:nucleus"/>
    <property type="evidence" value="ECO:0007669"/>
    <property type="project" value="TreeGrafter"/>
</dbReference>
<evidence type="ECO:0000313" key="4">
    <source>
        <dbReference type="Proteomes" id="UP000006591"/>
    </source>
</evidence>
<dbReference type="HOGENOM" id="CLU_1889113_0_0_1"/>
<dbReference type="STRING" id="4536.A0A0E0I4F1"/>
<reference evidence="3" key="2">
    <citation type="submission" date="2018-04" db="EMBL/GenBank/DDBJ databases">
        <title>OnivRS2 (Oryza nivara Reference Sequence Version 2).</title>
        <authorList>
            <person name="Zhang J."/>
            <person name="Kudrna D."/>
            <person name="Lee S."/>
            <person name="Talag J."/>
            <person name="Rajasekar S."/>
            <person name="Welchert J."/>
            <person name="Hsing Y.-I."/>
            <person name="Wing R.A."/>
        </authorList>
    </citation>
    <scope>NUCLEOTIDE SEQUENCE [LARGE SCALE GENOMIC DNA]</scope>
    <source>
        <strain evidence="3">SL10</strain>
    </source>
</reference>
<dbReference type="GO" id="GO:0003723">
    <property type="term" value="F:RNA binding"/>
    <property type="evidence" value="ECO:0007669"/>
    <property type="project" value="TreeGrafter"/>
</dbReference>
<protein>
    <recommendedName>
        <fullName evidence="2">Xrn1 N-terminal domain-containing protein</fullName>
    </recommendedName>
</protein>
<accession>A0A0E0I4F1</accession>
<dbReference type="InterPro" id="IPR027073">
    <property type="entry name" value="5_3_exoribonuclease"/>
</dbReference>
<feature type="domain" description="Xrn1 N-terminal" evidence="2">
    <location>
        <begin position="76"/>
        <end position="135"/>
    </location>
</feature>
<dbReference type="Proteomes" id="UP000006591">
    <property type="component" value="Chromosome 7"/>
</dbReference>
<dbReference type="Gramene" id="ONIVA07G22770.1">
    <property type="protein sequence ID" value="ONIVA07G22770.1"/>
    <property type="gene ID" value="ONIVA07G22770"/>
</dbReference>
<dbReference type="eggNOG" id="KOG2044">
    <property type="taxonomic scope" value="Eukaryota"/>
</dbReference>
<evidence type="ECO:0000256" key="1">
    <source>
        <dbReference type="SAM" id="MobiDB-lite"/>
    </source>
</evidence>
<sequence>MALPPAPSSCTPHLEPPPPPHPPSGGEGRWVGGDCRRGKIWRERERKKKGCDEEDNVRRRQEMLSRALQLHTRCVMGVPSFYQWLVGKYPAIVSPANDDDDDVGSSSNGAAAPPVYHNLYLNMNGIIHPCFHPQD</sequence>
<dbReference type="GO" id="GO:0000956">
    <property type="term" value="P:nuclear-transcribed mRNA catabolic process"/>
    <property type="evidence" value="ECO:0007669"/>
    <property type="project" value="TreeGrafter"/>
</dbReference>
<proteinExistence type="predicted"/>
<feature type="compositionally biased region" description="Pro residues" evidence="1">
    <location>
        <begin position="14"/>
        <end position="23"/>
    </location>
</feature>
<dbReference type="AlphaFoldDB" id="A0A0E0I4F1"/>
<dbReference type="EnsemblPlants" id="ONIVA07G22770.1">
    <property type="protein sequence ID" value="ONIVA07G22770.1"/>
    <property type="gene ID" value="ONIVA07G22770"/>
</dbReference>
<evidence type="ECO:0000259" key="2">
    <source>
        <dbReference type="Pfam" id="PF03159"/>
    </source>
</evidence>
<dbReference type="PANTHER" id="PTHR12341:SF62">
    <property type="entry name" value="5'-3' EXORIBONUCLEASE 3-LIKE"/>
    <property type="match status" value="1"/>
</dbReference>
<dbReference type="GO" id="GO:0004534">
    <property type="term" value="F:5'-3' RNA exonuclease activity"/>
    <property type="evidence" value="ECO:0007669"/>
    <property type="project" value="TreeGrafter"/>
</dbReference>
<dbReference type="Pfam" id="PF03159">
    <property type="entry name" value="XRN_N"/>
    <property type="match status" value="1"/>
</dbReference>
<organism evidence="3">
    <name type="scientific">Oryza nivara</name>
    <name type="common">Indian wild rice</name>
    <name type="synonym">Oryza sativa f. spontanea</name>
    <dbReference type="NCBI Taxonomy" id="4536"/>
    <lineage>
        <taxon>Eukaryota</taxon>
        <taxon>Viridiplantae</taxon>
        <taxon>Streptophyta</taxon>
        <taxon>Embryophyta</taxon>
        <taxon>Tracheophyta</taxon>
        <taxon>Spermatophyta</taxon>
        <taxon>Magnoliopsida</taxon>
        <taxon>Liliopsida</taxon>
        <taxon>Poales</taxon>
        <taxon>Poaceae</taxon>
        <taxon>BOP clade</taxon>
        <taxon>Oryzoideae</taxon>
        <taxon>Oryzeae</taxon>
        <taxon>Oryzinae</taxon>
        <taxon>Oryza</taxon>
    </lineage>
</organism>
<name>A0A0E0I4F1_ORYNI</name>
<reference evidence="3" key="1">
    <citation type="submission" date="2015-04" db="UniProtKB">
        <authorList>
            <consortium name="EnsemblPlants"/>
        </authorList>
    </citation>
    <scope>IDENTIFICATION</scope>
    <source>
        <strain evidence="3">SL10</strain>
    </source>
</reference>
<dbReference type="InterPro" id="IPR004859">
    <property type="entry name" value="Xrn1_N"/>
</dbReference>
<feature type="region of interest" description="Disordered" evidence="1">
    <location>
        <begin position="1"/>
        <end position="34"/>
    </location>
</feature>
<evidence type="ECO:0000313" key="3">
    <source>
        <dbReference type="EnsemblPlants" id="ONIVA07G22770.1"/>
    </source>
</evidence>
<keyword evidence="4" id="KW-1185">Reference proteome</keyword>
<dbReference type="Gene3D" id="3.40.50.12390">
    <property type="match status" value="1"/>
</dbReference>
<dbReference type="PANTHER" id="PTHR12341">
    <property type="entry name" value="5'-&gt;3' EXORIBONUCLEASE"/>
    <property type="match status" value="1"/>
</dbReference>